<proteinExistence type="predicted"/>
<reference evidence="1" key="1">
    <citation type="submission" date="2015-12" db="EMBL/GenBank/DDBJ databases">
        <title>Update maize B73 reference genome by single molecule sequencing technologies.</title>
        <authorList>
            <consortium name="Maize Genome Sequencing Project"/>
            <person name="Ware D."/>
        </authorList>
    </citation>
    <scope>NUCLEOTIDE SEQUENCE</scope>
    <source>
        <tissue evidence="1">Seedling</tissue>
    </source>
</reference>
<organism evidence="1">
    <name type="scientific">Zea mays</name>
    <name type="common">Maize</name>
    <dbReference type="NCBI Taxonomy" id="4577"/>
    <lineage>
        <taxon>Eukaryota</taxon>
        <taxon>Viridiplantae</taxon>
        <taxon>Streptophyta</taxon>
        <taxon>Embryophyta</taxon>
        <taxon>Tracheophyta</taxon>
        <taxon>Spermatophyta</taxon>
        <taxon>Magnoliopsida</taxon>
        <taxon>Liliopsida</taxon>
        <taxon>Poales</taxon>
        <taxon>Poaceae</taxon>
        <taxon>PACMAD clade</taxon>
        <taxon>Panicoideae</taxon>
        <taxon>Andropogonodae</taxon>
        <taxon>Andropogoneae</taxon>
        <taxon>Tripsacinae</taxon>
        <taxon>Zea</taxon>
    </lineage>
</organism>
<dbReference type="PaxDb" id="4577-GRMZM2G052884_P01"/>
<evidence type="ECO:0000313" key="1">
    <source>
        <dbReference type="EMBL" id="AQK41204.1"/>
    </source>
</evidence>
<gene>
    <name evidence="1" type="ORF">ZEAMMB73_Zm00001d024431</name>
</gene>
<dbReference type="AlphaFoldDB" id="A0A1D6IZA8"/>
<dbReference type="PANTHER" id="PTHR34368">
    <property type="entry name" value="OS01G0962200 PROTEIN"/>
    <property type="match status" value="1"/>
</dbReference>
<dbReference type="PANTHER" id="PTHR34368:SF2">
    <property type="entry name" value="ALKALINE PHYTOCERAMIDASE (APHC)"/>
    <property type="match status" value="1"/>
</dbReference>
<dbReference type="InParanoid" id="A0A1D6IZA8"/>
<accession>A0A1D6IZA8</accession>
<name>A0A1D6IZA8_MAIZE</name>
<protein>
    <submittedName>
        <fullName evidence="1">Alkaline phytoceramidase (APHC)</fullName>
    </submittedName>
</protein>
<dbReference type="EMBL" id="CM000786">
    <property type="protein sequence ID" value="AQK41204.1"/>
    <property type="molecule type" value="Genomic_DNA"/>
</dbReference>
<sequence>MATLRFRHTPALHLFADMRNLLGVPNTLNVLTAYSLLLAGVPGLVLCLYGSRCFGVSLRWEASGWFLFYDGNVVAAFGSAYYHLKPDDDRLIWDRLPVPEHYFLAVIFSSIVYSFLFVLAWFSGF</sequence>
<dbReference type="OMA" id="PVPEHYF"/>